<comment type="caution">
    <text evidence="1">The sequence shown here is derived from an EMBL/GenBank/DDBJ whole genome shotgun (WGS) entry which is preliminary data.</text>
</comment>
<evidence type="ECO:0000313" key="1">
    <source>
        <dbReference type="EMBL" id="CAH2353803.1"/>
    </source>
</evidence>
<dbReference type="Gene3D" id="2.60.40.640">
    <property type="match status" value="1"/>
</dbReference>
<dbReference type="EMBL" id="CAKXYY010000012">
    <property type="protein sequence ID" value="CAH2353803.1"/>
    <property type="molecule type" value="Genomic_DNA"/>
</dbReference>
<sequence>MFSKAEVEIVLAGKNHFRPNDIVKGEVVVTAKKDFSLNVLQFVFRSELVNTMKQVIEASRLHTGEILSSRVQTHTDRQILINNNIDLGVGLDDVNMNMKKGDSKRFGFEFPFPEFATCKSCGRGTRLPSTNFSTTSTVNSLGCKVAVVHFLTATVEPSSSLGKGQAEIFLRFRQTGDENLLVNSESLSYRSVQLWEGKIKKFVDSNYEDYGDDNVATEGVECIANPLDEAHNHSRSIRKFFNSSYKKENYGKLVGDVEFELELLVKKKIVYVKQDVRDFFSLTFRTRVPYLQPDYLLYSKKSSQLGLFSIRSASIVLIRKYLITANSQEGVFEQRTNLFNTRYGHELTFDIVDFTPNYQDPTLLEWTIPIKELLFSKEILFSSDKPNYVNGCGKLNISHYLSVTLSVSEDFEATPKPIELVFDIKVM</sequence>
<evidence type="ECO:0000313" key="2">
    <source>
        <dbReference type="Proteomes" id="UP000837801"/>
    </source>
</evidence>
<keyword evidence="2" id="KW-1185">Reference proteome</keyword>
<protein>
    <submittedName>
        <fullName evidence="1">Uncharacterized protein</fullName>
    </submittedName>
</protein>
<proteinExistence type="predicted"/>
<reference evidence="1" key="1">
    <citation type="submission" date="2022-03" db="EMBL/GenBank/DDBJ databases">
        <authorList>
            <person name="Legras J.-L."/>
            <person name="Devillers H."/>
            <person name="Grondin C."/>
        </authorList>
    </citation>
    <scope>NUCLEOTIDE SEQUENCE</scope>
    <source>
        <strain evidence="1">CLIB 1423</strain>
    </source>
</reference>
<dbReference type="InterPro" id="IPR014752">
    <property type="entry name" value="Arrestin-like_C"/>
</dbReference>
<dbReference type="AlphaFoldDB" id="A0A9P0VZA1"/>
<dbReference type="Proteomes" id="UP000837801">
    <property type="component" value="Unassembled WGS sequence"/>
</dbReference>
<accession>A0A9P0VZA1</accession>
<dbReference type="OrthoDB" id="4010698at2759"/>
<gene>
    <name evidence="1" type="ORF">CLIB1423_12S03268</name>
</gene>
<organism evidence="1 2">
    <name type="scientific">[Candida] railenensis</name>
    <dbReference type="NCBI Taxonomy" id="45579"/>
    <lineage>
        <taxon>Eukaryota</taxon>
        <taxon>Fungi</taxon>
        <taxon>Dikarya</taxon>
        <taxon>Ascomycota</taxon>
        <taxon>Saccharomycotina</taxon>
        <taxon>Pichiomycetes</taxon>
        <taxon>Debaryomycetaceae</taxon>
        <taxon>Kurtzmaniella</taxon>
    </lineage>
</organism>
<name>A0A9P0VZA1_9ASCO</name>